<comment type="caution">
    <text evidence="2">The sequence shown here is derived from an EMBL/GenBank/DDBJ whole genome shotgun (WGS) entry which is preliminary data.</text>
</comment>
<sequence length="58" mass="6247">MHAESGILKRLNDGGQTPADPAHDIRESTVTTPGRNEIGRIGDLLGDAEQQKARPQRA</sequence>
<dbReference type="AlphaFoldDB" id="A0A2T0KHX6"/>
<keyword evidence="3" id="KW-1185">Reference proteome</keyword>
<accession>A0A2T0KHX6</accession>
<evidence type="ECO:0000313" key="2">
    <source>
        <dbReference type="EMBL" id="PRX23036.1"/>
    </source>
</evidence>
<protein>
    <submittedName>
        <fullName evidence="2">Uncharacterized protein</fullName>
    </submittedName>
</protein>
<dbReference type="Proteomes" id="UP000239415">
    <property type="component" value="Unassembled WGS sequence"/>
</dbReference>
<reference evidence="2 3" key="1">
    <citation type="submission" date="2018-03" db="EMBL/GenBank/DDBJ databases">
        <title>Genomic Encyclopedia of Archaeal and Bacterial Type Strains, Phase II (KMG-II): from individual species to whole genera.</title>
        <authorList>
            <person name="Goeker M."/>
        </authorList>
    </citation>
    <scope>NUCLEOTIDE SEQUENCE [LARGE SCALE GENOMIC DNA]</scope>
    <source>
        <strain evidence="2 3">DSM 43146</strain>
    </source>
</reference>
<organism evidence="2 3">
    <name type="scientific">Actinoplanes italicus</name>
    <dbReference type="NCBI Taxonomy" id="113567"/>
    <lineage>
        <taxon>Bacteria</taxon>
        <taxon>Bacillati</taxon>
        <taxon>Actinomycetota</taxon>
        <taxon>Actinomycetes</taxon>
        <taxon>Micromonosporales</taxon>
        <taxon>Micromonosporaceae</taxon>
        <taxon>Actinoplanes</taxon>
    </lineage>
</organism>
<gene>
    <name evidence="2" type="ORF">CLV67_104564</name>
</gene>
<dbReference type="EMBL" id="PVMZ01000004">
    <property type="protein sequence ID" value="PRX23036.1"/>
    <property type="molecule type" value="Genomic_DNA"/>
</dbReference>
<feature type="region of interest" description="Disordered" evidence="1">
    <location>
        <begin position="1"/>
        <end position="58"/>
    </location>
</feature>
<name>A0A2T0KHX6_9ACTN</name>
<proteinExistence type="predicted"/>
<dbReference type="RefSeq" id="WP_170153845.1">
    <property type="nucleotide sequence ID" value="NZ_BOMO01000022.1"/>
</dbReference>
<evidence type="ECO:0000313" key="3">
    <source>
        <dbReference type="Proteomes" id="UP000239415"/>
    </source>
</evidence>
<evidence type="ECO:0000256" key="1">
    <source>
        <dbReference type="SAM" id="MobiDB-lite"/>
    </source>
</evidence>